<proteinExistence type="predicted"/>
<evidence type="ECO:0000256" key="1">
    <source>
        <dbReference type="SAM" id="SignalP"/>
    </source>
</evidence>
<accession>A0A4E0QYW8</accession>
<feature type="signal peptide" evidence="1">
    <location>
        <begin position="1"/>
        <end position="21"/>
    </location>
</feature>
<keyword evidence="1" id="KW-0732">Signal</keyword>
<feature type="chain" id="PRO_5020039607" evidence="1">
    <location>
        <begin position="22"/>
        <end position="74"/>
    </location>
</feature>
<evidence type="ECO:0000313" key="2">
    <source>
        <dbReference type="EMBL" id="THD18501.1"/>
    </source>
</evidence>
<protein>
    <submittedName>
        <fullName evidence="2">Uncharacterized protein</fullName>
    </submittedName>
</protein>
<name>A0A4E0QYW8_FASHE</name>
<keyword evidence="3" id="KW-1185">Reference proteome</keyword>
<evidence type="ECO:0000313" key="3">
    <source>
        <dbReference type="Proteomes" id="UP000230066"/>
    </source>
</evidence>
<dbReference type="Proteomes" id="UP000230066">
    <property type="component" value="Unassembled WGS sequence"/>
</dbReference>
<reference evidence="2" key="1">
    <citation type="submission" date="2019-03" db="EMBL/GenBank/DDBJ databases">
        <title>Improved annotation for the trematode Fasciola hepatica.</title>
        <authorList>
            <person name="Choi Y.-J."/>
            <person name="Martin J."/>
            <person name="Mitreva M."/>
        </authorList>
    </citation>
    <scope>NUCLEOTIDE SEQUENCE [LARGE SCALE GENOMIC DNA]</scope>
</reference>
<gene>
    <name evidence="2" type="ORF">D915_010991</name>
</gene>
<comment type="caution">
    <text evidence="2">The sequence shown here is derived from an EMBL/GenBank/DDBJ whole genome shotgun (WGS) entry which is preliminary data.</text>
</comment>
<organism evidence="2 3">
    <name type="scientific">Fasciola hepatica</name>
    <name type="common">Liver fluke</name>
    <dbReference type="NCBI Taxonomy" id="6192"/>
    <lineage>
        <taxon>Eukaryota</taxon>
        <taxon>Metazoa</taxon>
        <taxon>Spiralia</taxon>
        <taxon>Lophotrochozoa</taxon>
        <taxon>Platyhelminthes</taxon>
        <taxon>Trematoda</taxon>
        <taxon>Digenea</taxon>
        <taxon>Plagiorchiida</taxon>
        <taxon>Echinostomata</taxon>
        <taxon>Echinostomatoidea</taxon>
        <taxon>Fasciolidae</taxon>
        <taxon>Fasciola</taxon>
    </lineage>
</organism>
<dbReference type="EMBL" id="JXXN02010731">
    <property type="protein sequence ID" value="THD18501.1"/>
    <property type="molecule type" value="Genomic_DNA"/>
</dbReference>
<dbReference type="AlphaFoldDB" id="A0A4E0QYW8"/>
<sequence>MTIVRFLIFTVIYLVWTSVEGEMVRISNKDSKTLSKLIDDFKNAVHQFTAIVVANLREGELSQNCIGLSIFSTI</sequence>